<protein>
    <submittedName>
        <fullName evidence="1">Uncharacterized protein</fullName>
    </submittedName>
</protein>
<name>A0A0C3A6X0_SERVB</name>
<proteinExistence type="predicted"/>
<dbReference type="HOGENOM" id="CLU_003703_5_2_1"/>
<dbReference type="PANTHER" id="PTHR33104:SF2">
    <property type="entry name" value="CXC3 LIKE CYSTEINE CLUSTER DOMAIN-CONTAINING PROTEIN"/>
    <property type="match status" value="1"/>
</dbReference>
<sequence>LSYDIACQYSKNMRRRFDASPALEQPPCSIVFAIPKFHLPVHKDSCRYFYSFNYLKNVGRTDGEAIERFWSRHNFLSGSTSRMSPEARLDTLNAHFSDWNWQKLCKMGAYFVNFIWLMLNKYRGDATRPFK</sequence>
<dbReference type="Pfam" id="PF18758">
    <property type="entry name" value="KDZ"/>
    <property type="match status" value="1"/>
</dbReference>
<dbReference type="AlphaFoldDB" id="A0A0C3A6X0"/>
<evidence type="ECO:0000313" key="2">
    <source>
        <dbReference type="Proteomes" id="UP000054097"/>
    </source>
</evidence>
<organism evidence="1 2">
    <name type="scientific">Serendipita vermifera MAFF 305830</name>
    <dbReference type="NCBI Taxonomy" id="933852"/>
    <lineage>
        <taxon>Eukaryota</taxon>
        <taxon>Fungi</taxon>
        <taxon>Dikarya</taxon>
        <taxon>Basidiomycota</taxon>
        <taxon>Agaricomycotina</taxon>
        <taxon>Agaricomycetes</taxon>
        <taxon>Sebacinales</taxon>
        <taxon>Serendipitaceae</taxon>
        <taxon>Serendipita</taxon>
    </lineage>
</organism>
<dbReference type="EMBL" id="KN824438">
    <property type="protein sequence ID" value="KIM20385.1"/>
    <property type="molecule type" value="Genomic_DNA"/>
</dbReference>
<accession>A0A0C3A6X0</accession>
<evidence type="ECO:0000313" key="1">
    <source>
        <dbReference type="EMBL" id="KIM20385.1"/>
    </source>
</evidence>
<gene>
    <name evidence="1" type="ORF">M408DRAFT_82091</name>
</gene>
<reference evidence="1 2" key="1">
    <citation type="submission" date="2014-04" db="EMBL/GenBank/DDBJ databases">
        <authorList>
            <consortium name="DOE Joint Genome Institute"/>
            <person name="Kuo A."/>
            <person name="Zuccaro A."/>
            <person name="Kohler A."/>
            <person name="Nagy L.G."/>
            <person name="Floudas D."/>
            <person name="Copeland A."/>
            <person name="Barry K.W."/>
            <person name="Cichocki N."/>
            <person name="Veneault-Fourrey C."/>
            <person name="LaButti K."/>
            <person name="Lindquist E.A."/>
            <person name="Lipzen A."/>
            <person name="Lundell T."/>
            <person name="Morin E."/>
            <person name="Murat C."/>
            <person name="Sun H."/>
            <person name="Tunlid A."/>
            <person name="Henrissat B."/>
            <person name="Grigoriev I.V."/>
            <person name="Hibbett D.S."/>
            <person name="Martin F."/>
            <person name="Nordberg H.P."/>
            <person name="Cantor M.N."/>
            <person name="Hua S.X."/>
        </authorList>
    </citation>
    <scope>NUCLEOTIDE SEQUENCE [LARGE SCALE GENOMIC DNA]</scope>
    <source>
        <strain evidence="1 2">MAFF 305830</strain>
    </source>
</reference>
<reference evidence="2" key="2">
    <citation type="submission" date="2015-01" db="EMBL/GenBank/DDBJ databases">
        <title>Evolutionary Origins and Diversification of the Mycorrhizal Mutualists.</title>
        <authorList>
            <consortium name="DOE Joint Genome Institute"/>
            <consortium name="Mycorrhizal Genomics Consortium"/>
            <person name="Kohler A."/>
            <person name="Kuo A."/>
            <person name="Nagy L.G."/>
            <person name="Floudas D."/>
            <person name="Copeland A."/>
            <person name="Barry K.W."/>
            <person name="Cichocki N."/>
            <person name="Veneault-Fourrey C."/>
            <person name="LaButti K."/>
            <person name="Lindquist E.A."/>
            <person name="Lipzen A."/>
            <person name="Lundell T."/>
            <person name="Morin E."/>
            <person name="Murat C."/>
            <person name="Riley R."/>
            <person name="Ohm R."/>
            <person name="Sun H."/>
            <person name="Tunlid A."/>
            <person name="Henrissat B."/>
            <person name="Grigoriev I.V."/>
            <person name="Hibbett D.S."/>
            <person name="Martin F."/>
        </authorList>
    </citation>
    <scope>NUCLEOTIDE SEQUENCE [LARGE SCALE GENOMIC DNA]</scope>
    <source>
        <strain evidence="2">MAFF 305830</strain>
    </source>
</reference>
<dbReference type="InterPro" id="IPR040521">
    <property type="entry name" value="KDZ"/>
</dbReference>
<dbReference type="STRING" id="933852.A0A0C3A6X0"/>
<dbReference type="Proteomes" id="UP000054097">
    <property type="component" value="Unassembled WGS sequence"/>
</dbReference>
<feature type="non-terminal residue" evidence="1">
    <location>
        <position position="1"/>
    </location>
</feature>
<keyword evidence="2" id="KW-1185">Reference proteome</keyword>
<dbReference type="OrthoDB" id="3257768at2759"/>
<dbReference type="PANTHER" id="PTHR33104">
    <property type="entry name" value="SI:DKEY-29D5.2"/>
    <property type="match status" value="1"/>
</dbReference>